<keyword evidence="3 11" id="KW-0808">Transferase</keyword>
<dbReference type="GO" id="GO:0043810">
    <property type="term" value="F:ornithine-acyl [acyl carrier protein] N-acyltransferase activity"/>
    <property type="evidence" value="ECO:0007669"/>
    <property type="project" value="UniProtKB-EC"/>
</dbReference>
<dbReference type="OrthoDB" id="9787072at2"/>
<evidence type="ECO:0000256" key="10">
    <source>
        <dbReference type="ARBA" id="ARBA00047785"/>
    </source>
</evidence>
<evidence type="ECO:0000256" key="2">
    <source>
        <dbReference type="ARBA" id="ARBA00022516"/>
    </source>
</evidence>
<reference evidence="11 12" key="1">
    <citation type="submission" date="2018-05" db="EMBL/GenBank/DDBJ databases">
        <title>Genomic Encyclopedia of Type Strains, Phase IV (KMG-IV): sequencing the most valuable type-strain genomes for metagenomic binning, comparative biology and taxonomic classification.</title>
        <authorList>
            <person name="Goeker M."/>
        </authorList>
    </citation>
    <scope>NUCLEOTIDE SEQUENCE [LARGE SCALE GENOMIC DNA]</scope>
    <source>
        <strain evidence="11 12">DSM 6462</strain>
    </source>
</reference>
<dbReference type="PANTHER" id="PTHR37323">
    <property type="entry name" value="GCN5-RELATED N-ACETYLTRANSFERASE"/>
    <property type="match status" value="1"/>
</dbReference>
<name>A0A2V3TRP5_9HYPH</name>
<evidence type="ECO:0000256" key="3">
    <source>
        <dbReference type="ARBA" id="ARBA00022679"/>
    </source>
</evidence>
<evidence type="ECO:0000256" key="9">
    <source>
        <dbReference type="ARBA" id="ARBA00045724"/>
    </source>
</evidence>
<comment type="similarity">
    <text evidence="6">Belongs to the acetyltransferase family. OlsB subfamily.</text>
</comment>
<sequence>MVQGPLQSKKAWADKVPAGALGAIAGKFLPSTWTPSNWTPGNWSVGRLPSASLSNHGEPVLGRMGSLEVRLATTKKELKQAQRLRYRVFYDEMSAVPNAASMIARRDVDDYDAICDHLLVLDHDAPRRPFRTAAPQVVGTYRLLRQEVADRHFGFYTAGEFEITKLTESNPHLRFLELGRSCVLKPYRNKRTVELLWYGIWTYVRNHRIDVMFGCASLEGTDPKRLAMPLSFLHHHALSPEPWRVRALSERFVTMDRMPAAGLDTKAALHSLPPLVKGYLRLGATFGEGAVIDRQFGTTDVLVMLPVPTINPRYIEHFGATANRQSA</sequence>
<dbReference type="GO" id="GO:0006629">
    <property type="term" value="P:lipid metabolic process"/>
    <property type="evidence" value="ECO:0007669"/>
    <property type="project" value="UniProtKB-KW"/>
</dbReference>
<keyword evidence="4" id="KW-0443">Lipid metabolism</keyword>
<comment type="function">
    <text evidence="9">Catalyzes the first step in the biosynthesis of ornithine lipids, which are phosphorus-free membrane lipids. Catalyzes the 3-hydroxyacyl-acyl carrier protein-dependent acylation of ornithine to form lyso-ornithine lipid (LOL).</text>
</comment>
<accession>A0A2V3TRP5</accession>
<comment type="catalytic activity">
    <reaction evidence="10">
        <text>a (3R)-hydroxyacyl-[ACP] + L-ornithine = a lyso-ornithine lipid + holo-[ACP] + H(+)</text>
        <dbReference type="Rhea" id="RHEA:20633"/>
        <dbReference type="Rhea" id="RHEA-COMP:9685"/>
        <dbReference type="Rhea" id="RHEA-COMP:9945"/>
        <dbReference type="ChEBI" id="CHEBI:15378"/>
        <dbReference type="ChEBI" id="CHEBI:46911"/>
        <dbReference type="ChEBI" id="CHEBI:64479"/>
        <dbReference type="ChEBI" id="CHEBI:78827"/>
        <dbReference type="ChEBI" id="CHEBI:138482"/>
        <dbReference type="EC" id="2.3.2.30"/>
    </reaction>
    <physiologicalReaction direction="left-to-right" evidence="10">
        <dbReference type="Rhea" id="RHEA:20634"/>
    </physiologicalReaction>
</comment>
<keyword evidence="5 11" id="KW-0012">Acyltransferase</keyword>
<evidence type="ECO:0000256" key="4">
    <source>
        <dbReference type="ARBA" id="ARBA00023098"/>
    </source>
</evidence>
<dbReference type="InterPro" id="IPR016181">
    <property type="entry name" value="Acyl_CoA_acyltransferase"/>
</dbReference>
<protein>
    <recommendedName>
        <fullName evidence="8">L-ornithine N(alpha)-acyltransferase</fullName>
        <ecNumber evidence="7">2.3.2.30</ecNumber>
    </recommendedName>
</protein>
<evidence type="ECO:0000256" key="7">
    <source>
        <dbReference type="ARBA" id="ARBA00039058"/>
    </source>
</evidence>
<dbReference type="InterPro" id="IPR052351">
    <property type="entry name" value="Ornithine_N-alpha-AT"/>
</dbReference>
<gene>
    <name evidence="11" type="ORF">C7450_12032</name>
</gene>
<dbReference type="SUPFAM" id="SSF55729">
    <property type="entry name" value="Acyl-CoA N-acyltransferases (Nat)"/>
    <property type="match status" value="1"/>
</dbReference>
<evidence type="ECO:0000256" key="5">
    <source>
        <dbReference type="ARBA" id="ARBA00023315"/>
    </source>
</evidence>
<evidence type="ECO:0000256" key="1">
    <source>
        <dbReference type="ARBA" id="ARBA00005189"/>
    </source>
</evidence>
<dbReference type="Pfam" id="PF13444">
    <property type="entry name" value="Acetyltransf_5"/>
    <property type="match status" value="1"/>
</dbReference>
<proteinExistence type="inferred from homology"/>
<evidence type="ECO:0000256" key="6">
    <source>
        <dbReference type="ARBA" id="ARBA00038095"/>
    </source>
</evidence>
<comment type="caution">
    <text evidence="11">The sequence shown here is derived from an EMBL/GenBank/DDBJ whole genome shotgun (WGS) entry which is preliminary data.</text>
</comment>
<dbReference type="AlphaFoldDB" id="A0A2V3TRP5"/>
<dbReference type="EC" id="2.3.2.30" evidence="7"/>
<evidence type="ECO:0000313" key="11">
    <source>
        <dbReference type="EMBL" id="PXW51350.1"/>
    </source>
</evidence>
<evidence type="ECO:0000256" key="8">
    <source>
        <dbReference type="ARBA" id="ARBA00039866"/>
    </source>
</evidence>
<dbReference type="Gene3D" id="3.40.630.30">
    <property type="match status" value="1"/>
</dbReference>
<comment type="pathway">
    <text evidence="1">Lipid metabolism.</text>
</comment>
<dbReference type="EMBL" id="QJJK01000020">
    <property type="protein sequence ID" value="PXW51350.1"/>
    <property type="molecule type" value="Genomic_DNA"/>
</dbReference>
<organism evidence="11 12">
    <name type="scientific">Chelatococcus asaccharovorans</name>
    <dbReference type="NCBI Taxonomy" id="28210"/>
    <lineage>
        <taxon>Bacteria</taxon>
        <taxon>Pseudomonadati</taxon>
        <taxon>Pseudomonadota</taxon>
        <taxon>Alphaproteobacteria</taxon>
        <taxon>Hyphomicrobiales</taxon>
        <taxon>Chelatococcaceae</taxon>
        <taxon>Chelatococcus</taxon>
    </lineage>
</organism>
<keyword evidence="2" id="KW-0444">Lipid biosynthesis</keyword>
<dbReference type="PANTHER" id="PTHR37323:SF1">
    <property type="entry name" value="L-ORNITHINE N(ALPHA)-ACYLTRANSFERASE"/>
    <property type="match status" value="1"/>
</dbReference>
<dbReference type="Proteomes" id="UP000248021">
    <property type="component" value="Unassembled WGS sequence"/>
</dbReference>
<evidence type="ECO:0000313" key="12">
    <source>
        <dbReference type="Proteomes" id="UP000248021"/>
    </source>
</evidence>
<keyword evidence="12" id="KW-1185">Reference proteome</keyword>
<dbReference type="RefSeq" id="WP_110378373.1">
    <property type="nucleotide sequence ID" value="NZ_JAHBRY010000001.1"/>
</dbReference>